<proteinExistence type="predicted"/>
<dbReference type="Proteomes" id="UP000257109">
    <property type="component" value="Unassembled WGS sequence"/>
</dbReference>
<evidence type="ECO:0000313" key="2">
    <source>
        <dbReference type="Proteomes" id="UP000257109"/>
    </source>
</evidence>
<reference evidence="1" key="1">
    <citation type="submission" date="2018-05" db="EMBL/GenBank/DDBJ databases">
        <title>Draft genome of Mucuna pruriens seed.</title>
        <authorList>
            <person name="Nnadi N.E."/>
            <person name="Vos R."/>
            <person name="Hasami M.H."/>
            <person name="Devisetty U.K."/>
            <person name="Aguiy J.C."/>
        </authorList>
    </citation>
    <scope>NUCLEOTIDE SEQUENCE [LARGE SCALE GENOMIC DNA]</scope>
    <source>
        <strain evidence="1">JCA_2017</strain>
    </source>
</reference>
<dbReference type="AlphaFoldDB" id="A0A371HZP2"/>
<dbReference type="OrthoDB" id="1435710at2759"/>
<organism evidence="1 2">
    <name type="scientific">Mucuna pruriens</name>
    <name type="common">Velvet bean</name>
    <name type="synonym">Dolichos pruriens</name>
    <dbReference type="NCBI Taxonomy" id="157652"/>
    <lineage>
        <taxon>Eukaryota</taxon>
        <taxon>Viridiplantae</taxon>
        <taxon>Streptophyta</taxon>
        <taxon>Embryophyta</taxon>
        <taxon>Tracheophyta</taxon>
        <taxon>Spermatophyta</taxon>
        <taxon>Magnoliopsida</taxon>
        <taxon>eudicotyledons</taxon>
        <taxon>Gunneridae</taxon>
        <taxon>Pentapetalae</taxon>
        <taxon>rosids</taxon>
        <taxon>fabids</taxon>
        <taxon>Fabales</taxon>
        <taxon>Fabaceae</taxon>
        <taxon>Papilionoideae</taxon>
        <taxon>50 kb inversion clade</taxon>
        <taxon>NPAAA clade</taxon>
        <taxon>indigoferoid/millettioid clade</taxon>
        <taxon>Phaseoleae</taxon>
        <taxon>Mucuna</taxon>
    </lineage>
</organism>
<dbReference type="EMBL" id="QJKJ01001308">
    <property type="protein sequence ID" value="RDY08275.1"/>
    <property type="molecule type" value="Genomic_DNA"/>
</dbReference>
<keyword evidence="2" id="KW-1185">Reference proteome</keyword>
<comment type="caution">
    <text evidence="1">The sequence shown here is derived from an EMBL/GenBank/DDBJ whole genome shotgun (WGS) entry which is preliminary data.</text>
</comment>
<gene>
    <name evidence="1" type="ORF">CR513_07513</name>
</gene>
<feature type="non-terminal residue" evidence="1">
    <location>
        <position position="1"/>
    </location>
</feature>
<accession>A0A371HZP2</accession>
<name>A0A371HZP2_MUCPR</name>
<protein>
    <submittedName>
        <fullName evidence="1">Uncharacterized protein</fullName>
    </submittedName>
</protein>
<evidence type="ECO:0000313" key="1">
    <source>
        <dbReference type="EMBL" id="RDY08275.1"/>
    </source>
</evidence>
<sequence length="113" mass="13367">GLEDILQYIRKGEEEVGVCESKEGECVGMMQLQTLTLYDLRNIQFVSLKITYLFYYWFAKINGFATRSKEGFKEKRGLTIENRKCEAKCETRYECEEKLRIHVDINCGLWYIT</sequence>